<keyword evidence="15" id="KW-1185">Reference proteome</keyword>
<proteinExistence type="inferred from homology"/>
<name>A0A076YKW5_9CAUD</name>
<dbReference type="InterPro" id="IPR013346">
    <property type="entry name" value="NrdE_NrdA_C"/>
</dbReference>
<comment type="similarity">
    <text evidence="1 11">Belongs to the ribonucleoside diphosphate reductase large chain family.</text>
</comment>
<dbReference type="GO" id="GO:0004748">
    <property type="term" value="F:ribonucleoside-diphosphate reductase activity, thioredoxin disulfide as acceptor"/>
    <property type="evidence" value="ECO:0007669"/>
    <property type="project" value="UniProtKB-EC"/>
</dbReference>
<dbReference type="FunFam" id="1.10.1650.20:FF:000001">
    <property type="entry name" value="Ribonucleoside-diphosphate reductase"/>
    <property type="match status" value="1"/>
</dbReference>
<evidence type="ECO:0000256" key="10">
    <source>
        <dbReference type="PROSITE-ProRule" id="PRU00492"/>
    </source>
</evidence>
<evidence type="ECO:0000256" key="7">
    <source>
        <dbReference type="ARBA" id="ARBA00023116"/>
    </source>
</evidence>
<dbReference type="PRINTS" id="PR01183">
    <property type="entry name" value="RIBORDTASEM1"/>
</dbReference>
<dbReference type="PROSITE" id="PS51161">
    <property type="entry name" value="ATP_CONE"/>
    <property type="match status" value="1"/>
</dbReference>
<evidence type="ECO:0000256" key="8">
    <source>
        <dbReference type="ARBA" id="ARBA00023157"/>
    </source>
</evidence>
<dbReference type="InterPro" id="IPR008926">
    <property type="entry name" value="RNR_R1-su_N"/>
</dbReference>
<dbReference type="Pfam" id="PF00317">
    <property type="entry name" value="Ribonuc_red_lgN"/>
    <property type="match status" value="1"/>
</dbReference>
<keyword evidence="4 10" id="KW-0547">Nucleotide-binding</keyword>
<keyword evidence="3" id="KW-0021">Allosteric enzyme</keyword>
<evidence type="ECO:0000256" key="11">
    <source>
        <dbReference type="RuleBase" id="RU003410"/>
    </source>
</evidence>
<evidence type="ECO:0000259" key="13">
    <source>
        <dbReference type="PROSITE" id="PS51161"/>
    </source>
</evidence>
<feature type="compositionally biased region" description="Polar residues" evidence="12">
    <location>
        <begin position="621"/>
        <end position="630"/>
    </location>
</feature>
<dbReference type="NCBIfam" id="TIGR02506">
    <property type="entry name" value="NrdE_NrdA"/>
    <property type="match status" value="1"/>
</dbReference>
<organism evidence="14 15">
    <name type="scientific">Citrobacter phage Miller</name>
    <dbReference type="NCBI Taxonomy" id="1527524"/>
    <lineage>
        <taxon>Viruses</taxon>
        <taxon>Duplodnaviria</taxon>
        <taxon>Heunggongvirae</taxon>
        <taxon>Uroviricota</taxon>
        <taxon>Caudoviricetes</taxon>
        <taxon>Pantevenvirales</taxon>
        <taxon>Straboviridae</taxon>
        <taxon>Pseudotevenvirus</taxon>
        <taxon>Pseudotevenvirus miller</taxon>
    </lineage>
</organism>
<dbReference type="NCBIfam" id="NF006578">
    <property type="entry name" value="PRK09103.1"/>
    <property type="match status" value="1"/>
</dbReference>
<dbReference type="PROSITE" id="PS00089">
    <property type="entry name" value="RIBORED_LARGE"/>
    <property type="match status" value="1"/>
</dbReference>
<dbReference type="Gene3D" id="3.20.70.20">
    <property type="match status" value="1"/>
</dbReference>
<dbReference type="UniPathway" id="UPA00326"/>
<dbReference type="Pfam" id="PF03477">
    <property type="entry name" value="ATP-cone"/>
    <property type="match status" value="1"/>
</dbReference>
<dbReference type="KEGG" id="vg:22113536"/>
<dbReference type="Pfam" id="PF02867">
    <property type="entry name" value="Ribonuc_red_lgC"/>
    <property type="match status" value="1"/>
</dbReference>
<dbReference type="PANTHER" id="PTHR11573">
    <property type="entry name" value="RIBONUCLEOSIDE-DIPHOSPHATE REDUCTASE LARGE CHAIN"/>
    <property type="match status" value="1"/>
</dbReference>
<dbReference type="Proteomes" id="UP000201263">
    <property type="component" value="Segment"/>
</dbReference>
<dbReference type="EMBL" id="KM236237">
    <property type="protein sequence ID" value="AIK68000.1"/>
    <property type="molecule type" value="Genomic_DNA"/>
</dbReference>
<keyword evidence="7 11" id="KW-0215">Deoxyribonucleotide synthesis</keyword>
<keyword evidence="6 11" id="KW-0560">Oxidoreductase</keyword>
<dbReference type="SUPFAM" id="SSF48168">
    <property type="entry name" value="R1 subunit of ribonucleotide reductase, N-terminal domain"/>
    <property type="match status" value="1"/>
</dbReference>
<keyword evidence="8" id="KW-1015">Disulfide bond</keyword>
<dbReference type="InterPro" id="IPR005144">
    <property type="entry name" value="ATP-cone_dom"/>
</dbReference>
<comment type="function">
    <text evidence="11">Provides the precursors necessary for DNA synthesis. Catalyzes the biosynthesis of deoxyribonucleotides from the corresponding ribonucleotides.</text>
</comment>
<dbReference type="Gene3D" id="1.10.1650.20">
    <property type="match status" value="1"/>
</dbReference>
<dbReference type="PANTHER" id="PTHR11573:SF6">
    <property type="entry name" value="RIBONUCLEOSIDE-DIPHOSPHATE REDUCTASE LARGE SUBUNIT"/>
    <property type="match status" value="1"/>
</dbReference>
<evidence type="ECO:0000256" key="3">
    <source>
        <dbReference type="ARBA" id="ARBA00022533"/>
    </source>
</evidence>
<evidence type="ECO:0000256" key="9">
    <source>
        <dbReference type="ARBA" id="ARBA00047754"/>
    </source>
</evidence>
<evidence type="ECO:0000313" key="15">
    <source>
        <dbReference type="Proteomes" id="UP000201263"/>
    </source>
</evidence>
<evidence type="ECO:0000256" key="4">
    <source>
        <dbReference type="ARBA" id="ARBA00022741"/>
    </source>
</evidence>
<feature type="region of interest" description="Disordered" evidence="12">
    <location>
        <begin position="621"/>
        <end position="646"/>
    </location>
</feature>
<evidence type="ECO:0000313" key="14">
    <source>
        <dbReference type="EMBL" id="AIK68000.1"/>
    </source>
</evidence>
<evidence type="ECO:0000256" key="12">
    <source>
        <dbReference type="SAM" id="MobiDB-lite"/>
    </source>
</evidence>
<dbReference type="SUPFAM" id="SSF51998">
    <property type="entry name" value="PFL-like glycyl radical enzymes"/>
    <property type="match status" value="1"/>
</dbReference>
<evidence type="ECO:0000256" key="2">
    <source>
        <dbReference type="ARBA" id="ARBA00012274"/>
    </source>
</evidence>
<gene>
    <name evidence="14" type="ORF">CPTMiller_0064</name>
</gene>
<comment type="catalytic activity">
    <reaction evidence="9 11">
        <text>a 2'-deoxyribonucleoside 5'-diphosphate + [thioredoxin]-disulfide + H2O = a ribonucleoside 5'-diphosphate + [thioredoxin]-dithiol</text>
        <dbReference type="Rhea" id="RHEA:23252"/>
        <dbReference type="Rhea" id="RHEA-COMP:10698"/>
        <dbReference type="Rhea" id="RHEA-COMP:10700"/>
        <dbReference type="ChEBI" id="CHEBI:15377"/>
        <dbReference type="ChEBI" id="CHEBI:29950"/>
        <dbReference type="ChEBI" id="CHEBI:50058"/>
        <dbReference type="ChEBI" id="CHEBI:57930"/>
        <dbReference type="ChEBI" id="CHEBI:73316"/>
        <dbReference type="EC" id="1.17.4.1"/>
    </reaction>
</comment>
<dbReference type="GeneID" id="22113536"/>
<evidence type="ECO:0000256" key="6">
    <source>
        <dbReference type="ARBA" id="ARBA00023002"/>
    </source>
</evidence>
<dbReference type="GO" id="GO:0005524">
    <property type="term" value="F:ATP binding"/>
    <property type="evidence" value="ECO:0007669"/>
    <property type="project" value="UniProtKB-UniRule"/>
</dbReference>
<dbReference type="InterPro" id="IPR039718">
    <property type="entry name" value="Rrm1"/>
</dbReference>
<reference evidence="14 15" key="1">
    <citation type="submission" date="2014-07" db="EMBL/GenBank/DDBJ databases">
        <title>Complete Genome of Citrobacter freundii Myophage Miller.</title>
        <authorList>
            <person name="Hwang K."/>
            <person name="Luna A.J."/>
            <person name="Hernandez A.C."/>
            <person name="Everett G.F.K."/>
        </authorList>
    </citation>
    <scope>NUCLEOTIDE SEQUENCE [LARGE SCALE GENOMIC DNA]</scope>
</reference>
<feature type="domain" description="ATP-cone" evidence="13">
    <location>
        <begin position="5"/>
        <end position="94"/>
    </location>
</feature>
<keyword evidence="5 10" id="KW-0067">ATP-binding</keyword>
<protein>
    <recommendedName>
        <fullName evidence="2 11">Ribonucleoside-diphosphate reductase</fullName>
        <ecNumber evidence="2 11">1.17.4.1</ecNumber>
    </recommendedName>
</protein>
<dbReference type="InterPro" id="IPR013509">
    <property type="entry name" value="RNR_lsu_N"/>
</dbReference>
<evidence type="ECO:0000256" key="5">
    <source>
        <dbReference type="ARBA" id="ARBA00022840"/>
    </source>
</evidence>
<dbReference type="GO" id="GO:0009263">
    <property type="term" value="P:deoxyribonucleotide biosynthetic process"/>
    <property type="evidence" value="ECO:0007669"/>
    <property type="project" value="UniProtKB-KW"/>
</dbReference>
<accession>A0A076YKW5</accession>
<sequence>MSEIKTVIKSSGVSQPFEKEKLFKVLNWASVGKNIDVNAFLESVVDLLRDGMTTKQIQGVAIKYAADRISVKEPDWQYVAANLEMFALRKTVYGQFDPIPFYEHITKLVNAGKYDKEILTKWTIADIKYFEENIKHDKDFEFSYAGVQQLIGKYLVQDRTNGDIFETPQYAFMLIAMCLHQDELRTPYTFNHVVDFYNAISDRKLSLPTPIMAGVRTPTRQFSSCVVIESGDSLGSLNAVTSAIVKYISQRAGIGVNAGHIRAMGSKIRGGEAVHTGVIPFWKHIQTAVKSCSQGGVRGGAATLYYPIWHLEVENLLVLKNNKGVENNRIRHLDYGVQLNDLMYKRLINNDYITLFSPDVANDRLYDAFYQADQTEFEELYTSLEKDPTVRKKRIKAADLFQLLVQERAQTGRKYIFNSHHVNQQGSFSVPVRMSNLCCEIAIPTSPLDDDDKLAGEIGLCTLMAIVLDNADVSEFPALTRIAVRALDNLLDYQNYPVAAALKAKQRRSLGVGITNYASWLASNYCDYSEAYAGNVHELMEAFQYNLLVASMELAKERGACGLFHETKYAQGLLPIDWYCKTVDELALPVYNCDWEWLRDEIKKYGLRNSTLSALMPCESSSQVSNSTNGIEPPRGPVSVKSSKEGSFNQVVPNQNDQIDFYDYLWTMAKRGNKGYLSHVAVMQKFVDQAISANTNYDPANFPDGKVKSETIIDDLLYANYYGVKTLYYHNTRDGAGEDEAEADDCVGCKI</sequence>
<dbReference type="RefSeq" id="YP_009097666.1">
    <property type="nucleotide sequence ID" value="NC_025414.1"/>
</dbReference>
<evidence type="ECO:0000256" key="1">
    <source>
        <dbReference type="ARBA" id="ARBA00010406"/>
    </source>
</evidence>
<dbReference type="EC" id="1.17.4.1" evidence="2 11"/>
<dbReference type="InterPro" id="IPR000788">
    <property type="entry name" value="RNR_lg_C"/>
</dbReference>